<proteinExistence type="predicted"/>
<dbReference type="EMBL" id="LQQY01000018">
    <property type="protein sequence ID" value="KZE48269.1"/>
    <property type="molecule type" value="Genomic_DNA"/>
</dbReference>
<accession>A0A161RMN0</accession>
<gene>
    <name evidence="1" type="ORF">AV649_19970</name>
</gene>
<reference evidence="2" key="1">
    <citation type="submission" date="2016-01" db="EMBL/GenBank/DDBJ databases">
        <title>Whole genome sequencing of Bhargavaea cecembensis T14.</title>
        <authorList>
            <person name="Hong K.W."/>
        </authorList>
    </citation>
    <scope>NUCLEOTIDE SEQUENCE [LARGE SCALE GENOMIC DNA]</scope>
    <source>
        <strain evidence="2">M19</strain>
    </source>
</reference>
<name>A0A161RMN0_9BACI</name>
<protein>
    <submittedName>
        <fullName evidence="1">Uncharacterized protein</fullName>
    </submittedName>
</protein>
<evidence type="ECO:0000313" key="1">
    <source>
        <dbReference type="EMBL" id="KZE48269.1"/>
    </source>
</evidence>
<organism evidence="1 2">
    <name type="scientific">Rossellomorea marisflavi</name>
    <dbReference type="NCBI Taxonomy" id="189381"/>
    <lineage>
        <taxon>Bacteria</taxon>
        <taxon>Bacillati</taxon>
        <taxon>Bacillota</taxon>
        <taxon>Bacilli</taxon>
        <taxon>Bacillales</taxon>
        <taxon>Bacillaceae</taxon>
        <taxon>Rossellomorea</taxon>
    </lineage>
</organism>
<dbReference type="Proteomes" id="UP000076510">
    <property type="component" value="Unassembled WGS sequence"/>
</dbReference>
<evidence type="ECO:0000313" key="2">
    <source>
        <dbReference type="Proteomes" id="UP000076510"/>
    </source>
</evidence>
<comment type="caution">
    <text evidence="1">The sequence shown here is derived from an EMBL/GenBank/DDBJ whole genome shotgun (WGS) entry which is preliminary data.</text>
</comment>
<dbReference type="PATRIC" id="fig|189381.11.peg.3619"/>
<sequence>MAYLNEKLKSFYLKNLELPQIMFMHSVIHMPVYCLQQVLLLKMYKSVLVIQTFKPRWIFTLM</sequence>
<dbReference type="AlphaFoldDB" id="A0A161RMN0"/>